<accession>A0A6L9XV38</accession>
<evidence type="ECO:0000259" key="1">
    <source>
        <dbReference type="Pfam" id="PF20469"/>
    </source>
</evidence>
<organism evidence="2 3">
    <name type="scientific">Leifsonia tongyongensis</name>
    <dbReference type="NCBI Taxonomy" id="1268043"/>
    <lineage>
        <taxon>Bacteria</taxon>
        <taxon>Bacillati</taxon>
        <taxon>Actinomycetota</taxon>
        <taxon>Actinomycetes</taxon>
        <taxon>Micrococcales</taxon>
        <taxon>Microbacteriaceae</taxon>
        <taxon>Leifsonia</taxon>
    </lineage>
</organism>
<proteinExistence type="predicted"/>
<keyword evidence="2" id="KW-0378">Hydrolase</keyword>
<name>A0A6L9XV38_9MICO</name>
<protein>
    <submittedName>
        <fullName evidence="2">ATP-dependent endonuclease</fullName>
    </submittedName>
</protein>
<keyword evidence="2" id="KW-0540">Nuclease</keyword>
<dbReference type="InterPro" id="IPR034139">
    <property type="entry name" value="TOPRIM_OLD"/>
</dbReference>
<evidence type="ECO:0000313" key="3">
    <source>
        <dbReference type="Proteomes" id="UP000474967"/>
    </source>
</evidence>
<sequence length="216" mass="23992">MSRKADIRMRAPEYADDMTDAVQLARSVEAAGSISTVVLVEGVSDQVAVETLASRRGRQLAREGVAIVPMGGAMSFARFLREFGPQGLGLRLAGLCDEGEERFFEHALESAGAAGHVDRARMESLGFYVCVADLEDELIRSLGADRVEAVIAEQGDLASLRTFQRQPFQRERTRQQQLRRFMGVRSGRKAQYSRVLVEGLDLQRVPRPLDQLLERV</sequence>
<dbReference type="Pfam" id="PF20469">
    <property type="entry name" value="OLD-like_TOPRIM"/>
    <property type="match status" value="1"/>
</dbReference>
<evidence type="ECO:0000313" key="2">
    <source>
        <dbReference type="EMBL" id="NEN05125.1"/>
    </source>
</evidence>
<dbReference type="EMBL" id="JAAGWY010000001">
    <property type="protein sequence ID" value="NEN05125.1"/>
    <property type="molecule type" value="Genomic_DNA"/>
</dbReference>
<keyword evidence="3" id="KW-1185">Reference proteome</keyword>
<gene>
    <name evidence="2" type="ORF">G3T36_04500</name>
</gene>
<reference evidence="2 3" key="1">
    <citation type="journal article" date="2014" name="J. Microbiol.">
        <title>Diaminobutyricibacter tongyongensis gen. nov., sp. nov. and Homoserinibacter gongjuensis gen. nov., sp. nov. belong to the family Microbacteriaceae.</title>
        <authorList>
            <person name="Kim S.J."/>
            <person name="Ahn J.H."/>
            <person name="Weon H.Y."/>
            <person name="Hamada M."/>
            <person name="Suzuki K."/>
            <person name="Kwon S.W."/>
        </authorList>
    </citation>
    <scope>NUCLEOTIDE SEQUENCE [LARGE SCALE GENOMIC DNA]</scope>
    <source>
        <strain evidence="2 3">NBRC 108724</strain>
    </source>
</reference>
<dbReference type="RefSeq" id="WP_163288254.1">
    <property type="nucleotide sequence ID" value="NZ_JAAGWY010000001.1"/>
</dbReference>
<feature type="domain" description="OLD protein-like TOPRIM" evidence="1">
    <location>
        <begin position="36"/>
        <end position="97"/>
    </location>
</feature>
<dbReference type="AlphaFoldDB" id="A0A6L9XV38"/>
<comment type="caution">
    <text evidence="2">The sequence shown here is derived from an EMBL/GenBank/DDBJ whole genome shotgun (WGS) entry which is preliminary data.</text>
</comment>
<dbReference type="Proteomes" id="UP000474967">
    <property type="component" value="Unassembled WGS sequence"/>
</dbReference>
<dbReference type="GO" id="GO:0004519">
    <property type="term" value="F:endonuclease activity"/>
    <property type="evidence" value="ECO:0007669"/>
    <property type="project" value="UniProtKB-KW"/>
</dbReference>
<keyword evidence="2" id="KW-0255">Endonuclease</keyword>